<dbReference type="SUPFAM" id="SSF55874">
    <property type="entry name" value="ATPase domain of HSP90 chaperone/DNA topoisomerase II/histidine kinase"/>
    <property type="match status" value="1"/>
</dbReference>
<evidence type="ECO:0000256" key="16">
    <source>
        <dbReference type="ARBA" id="ARBA00023136"/>
    </source>
</evidence>
<dbReference type="NCBIfam" id="NF008235">
    <property type="entry name" value="PRK11006.1"/>
    <property type="match status" value="1"/>
</dbReference>
<accession>A0ABY6ADL1</accession>
<dbReference type="PANTHER" id="PTHR45453:SF1">
    <property type="entry name" value="PHOSPHATE REGULON SENSOR PROTEIN PHOR"/>
    <property type="match status" value="1"/>
</dbReference>
<dbReference type="Pfam" id="PF11808">
    <property type="entry name" value="PhoR"/>
    <property type="match status" value="1"/>
</dbReference>
<keyword evidence="5" id="KW-0813">Transport</keyword>
<dbReference type="InterPro" id="IPR050351">
    <property type="entry name" value="BphY/WalK/GraS-like"/>
</dbReference>
<dbReference type="Pfam" id="PF13426">
    <property type="entry name" value="PAS_9"/>
    <property type="match status" value="1"/>
</dbReference>
<evidence type="ECO:0000256" key="17">
    <source>
        <dbReference type="ARBA" id="ARBA00025207"/>
    </source>
</evidence>
<evidence type="ECO:0000256" key="15">
    <source>
        <dbReference type="ARBA" id="ARBA00023012"/>
    </source>
</evidence>
<dbReference type="GO" id="GO:0016301">
    <property type="term" value="F:kinase activity"/>
    <property type="evidence" value="ECO:0007669"/>
    <property type="project" value="UniProtKB-KW"/>
</dbReference>
<dbReference type="Pfam" id="PF02518">
    <property type="entry name" value="HATPase_c"/>
    <property type="match status" value="1"/>
</dbReference>
<keyword evidence="13" id="KW-0067">ATP-binding</keyword>
<dbReference type="Gene3D" id="3.30.450.20">
    <property type="entry name" value="PAS domain"/>
    <property type="match status" value="1"/>
</dbReference>
<sequence>MSPVWRRELRRLCYLLLLALSIGISLHQPGAAIALALGGYTAWQWLQLSRLQHWLQQGQSTPLPRTVGVWGAVFSETQRLQQRSSKHQQKLQAIINRIQDSTAALQDAVLMVDSHGNLEWWNHAASKFLGLRAPVDVGQPITNLIRNPAFNDYFNHGEYDEPLEIKSPVNSRIHLQFNITQFGRKDRLLVVHDITRLKQLEQMRKDFVANVSHELRTPLTVVSGYVETMASVSDQLPPRWGRMLAQMSEQSARMEALIKDLLMLSRLETTQQEQPQAVAIEPLLASIAADARALSHERGHDIRLSIDCPAQLLGYADELRSAFSNLVFNAVKYTPDGGKVELSWYCNNDGAFFAVRDNGSGIEAHHLPRLTERFYRADPSRNKATGGTGLGLAIVKHVLLRHEGELLIESEPGKGSCFTCHFKPQKLISCEPAKQPADLTGTPTAQRTLAIKRDSVASFSGSSST</sequence>
<keyword evidence="8" id="KW-0592">Phosphate transport</keyword>
<evidence type="ECO:0000256" key="5">
    <source>
        <dbReference type="ARBA" id="ARBA00022448"/>
    </source>
</evidence>
<dbReference type="InterPro" id="IPR035965">
    <property type="entry name" value="PAS-like_dom_sf"/>
</dbReference>
<dbReference type="InterPro" id="IPR003594">
    <property type="entry name" value="HATPase_dom"/>
</dbReference>
<evidence type="ECO:0000313" key="21">
    <source>
        <dbReference type="Proteomes" id="UP001065322"/>
    </source>
</evidence>
<evidence type="ECO:0000259" key="18">
    <source>
        <dbReference type="PROSITE" id="PS50109"/>
    </source>
</evidence>
<keyword evidence="6" id="KW-1003">Cell membrane</keyword>
<keyword evidence="21" id="KW-1185">Reference proteome</keyword>
<dbReference type="SMART" id="SM00091">
    <property type="entry name" value="PAS"/>
    <property type="match status" value="1"/>
</dbReference>
<proteinExistence type="predicted"/>
<keyword evidence="9" id="KW-0808">Transferase</keyword>
<dbReference type="PRINTS" id="PR00344">
    <property type="entry name" value="BCTRLSENSOR"/>
</dbReference>
<evidence type="ECO:0000259" key="19">
    <source>
        <dbReference type="PROSITE" id="PS50112"/>
    </source>
</evidence>
<evidence type="ECO:0000256" key="11">
    <source>
        <dbReference type="ARBA" id="ARBA00022741"/>
    </source>
</evidence>
<dbReference type="SUPFAM" id="SSF47384">
    <property type="entry name" value="Homodimeric domain of signal transducing histidine kinase"/>
    <property type="match status" value="1"/>
</dbReference>
<dbReference type="InterPro" id="IPR000014">
    <property type="entry name" value="PAS"/>
</dbReference>
<dbReference type="InterPro" id="IPR014310">
    <property type="entry name" value="Sig_transdc_His_kinase_PhoR"/>
</dbReference>
<dbReference type="Gene3D" id="1.10.287.130">
    <property type="match status" value="1"/>
</dbReference>
<dbReference type="Gene3D" id="3.30.565.10">
    <property type="entry name" value="Histidine kinase-like ATPase, C-terminal domain"/>
    <property type="match status" value="1"/>
</dbReference>
<evidence type="ECO:0000256" key="2">
    <source>
        <dbReference type="ARBA" id="ARBA00004236"/>
    </source>
</evidence>
<evidence type="ECO:0000256" key="14">
    <source>
        <dbReference type="ARBA" id="ARBA00022989"/>
    </source>
</evidence>
<dbReference type="CDD" id="cd00130">
    <property type="entry name" value="PAS"/>
    <property type="match status" value="1"/>
</dbReference>
<comment type="subcellular location">
    <subcellularLocation>
        <location evidence="2">Cell membrane</location>
    </subcellularLocation>
</comment>
<feature type="domain" description="PAS" evidence="19">
    <location>
        <begin position="87"/>
        <end position="131"/>
    </location>
</feature>
<dbReference type="InterPro" id="IPR004358">
    <property type="entry name" value="Sig_transdc_His_kin-like_C"/>
</dbReference>
<dbReference type="SUPFAM" id="SSF55785">
    <property type="entry name" value="PYP-like sensor domain (PAS domain)"/>
    <property type="match status" value="1"/>
</dbReference>
<name>A0ABY6ADL1_9GAMM</name>
<reference evidence="21" key="1">
    <citation type="submission" date="2020-06" db="EMBL/GenBank/DDBJ databases">
        <title>Thalassolituus marinus alknpb1M-1, a hydrocarbon-degrading bacterium isolated from the deep-sea overlying water using an in-situ strategy from the South China Sea basin.</title>
        <authorList>
            <person name="Dong C."/>
            <person name="Chen Y."/>
            <person name="Shao Z."/>
        </authorList>
    </citation>
    <scope>NUCLEOTIDE SEQUENCE [LARGE SCALE GENOMIC DNA]</scope>
    <source>
        <strain evidence="21">alknpb1M-1</strain>
    </source>
</reference>
<keyword evidence="12 20" id="KW-0418">Kinase</keyword>
<gene>
    <name evidence="20" type="primary">phoR</name>
    <name evidence="20" type="ORF">HUF19_17655</name>
</gene>
<dbReference type="PANTHER" id="PTHR45453">
    <property type="entry name" value="PHOSPHATE REGULON SENSOR PROTEIN PHOR"/>
    <property type="match status" value="1"/>
</dbReference>
<keyword evidence="11" id="KW-0547">Nucleotide-binding</keyword>
<keyword evidence="7" id="KW-0597">Phosphoprotein</keyword>
<dbReference type="InterPro" id="IPR036890">
    <property type="entry name" value="HATPase_C_sf"/>
</dbReference>
<comment type="function">
    <text evidence="17">Member of the two-component regulatory system PhoR/PhoB involved in the phosphate regulon genes expression. PhoR may function as a membrane-associated protein kinase that phosphorylates PhoB in response to environmental signals.</text>
</comment>
<dbReference type="CDD" id="cd00082">
    <property type="entry name" value="HisKA"/>
    <property type="match status" value="1"/>
</dbReference>
<evidence type="ECO:0000256" key="3">
    <source>
        <dbReference type="ARBA" id="ARBA00012438"/>
    </source>
</evidence>
<dbReference type="InterPro" id="IPR036097">
    <property type="entry name" value="HisK_dim/P_sf"/>
</dbReference>
<feature type="domain" description="Histidine kinase" evidence="18">
    <location>
        <begin position="210"/>
        <end position="426"/>
    </location>
</feature>
<dbReference type="InterPro" id="IPR003661">
    <property type="entry name" value="HisK_dim/P_dom"/>
</dbReference>
<comment type="catalytic activity">
    <reaction evidence="1">
        <text>ATP + protein L-histidine = ADP + protein N-phospho-L-histidine.</text>
        <dbReference type="EC" id="2.7.13.3"/>
    </reaction>
</comment>
<evidence type="ECO:0000256" key="12">
    <source>
        <dbReference type="ARBA" id="ARBA00022777"/>
    </source>
</evidence>
<protein>
    <recommendedName>
        <fullName evidence="4">Phosphate regulon sensor protein PhoR</fullName>
        <ecNumber evidence="3">2.7.13.3</ecNumber>
    </recommendedName>
</protein>
<dbReference type="Proteomes" id="UP001065322">
    <property type="component" value="Chromosome"/>
</dbReference>
<keyword evidence="15" id="KW-0902">Two-component regulatory system</keyword>
<dbReference type="NCBIfam" id="TIGR02966">
    <property type="entry name" value="phoR_proteo"/>
    <property type="match status" value="1"/>
</dbReference>
<evidence type="ECO:0000256" key="6">
    <source>
        <dbReference type="ARBA" id="ARBA00022475"/>
    </source>
</evidence>
<dbReference type="SMART" id="SM00387">
    <property type="entry name" value="HATPase_c"/>
    <property type="match status" value="1"/>
</dbReference>
<dbReference type="PROSITE" id="PS50109">
    <property type="entry name" value="HIS_KIN"/>
    <property type="match status" value="1"/>
</dbReference>
<evidence type="ECO:0000313" key="20">
    <source>
        <dbReference type="EMBL" id="UXD89149.1"/>
    </source>
</evidence>
<evidence type="ECO:0000256" key="13">
    <source>
        <dbReference type="ARBA" id="ARBA00022840"/>
    </source>
</evidence>
<dbReference type="EC" id="2.7.13.3" evidence="3"/>
<evidence type="ECO:0000256" key="1">
    <source>
        <dbReference type="ARBA" id="ARBA00000085"/>
    </source>
</evidence>
<evidence type="ECO:0000256" key="9">
    <source>
        <dbReference type="ARBA" id="ARBA00022679"/>
    </source>
</evidence>
<evidence type="ECO:0000256" key="8">
    <source>
        <dbReference type="ARBA" id="ARBA00022592"/>
    </source>
</evidence>
<organism evidence="20 21">
    <name type="scientific">Thalassolituus hydrocarboniclasticus</name>
    <dbReference type="NCBI Taxonomy" id="2742796"/>
    <lineage>
        <taxon>Bacteria</taxon>
        <taxon>Pseudomonadati</taxon>
        <taxon>Pseudomonadota</taxon>
        <taxon>Gammaproteobacteria</taxon>
        <taxon>Oceanospirillales</taxon>
        <taxon>Oceanospirillaceae</taxon>
        <taxon>Thalassolituus</taxon>
    </lineage>
</organism>
<dbReference type="RefSeq" id="WP_260997820.1">
    <property type="nucleotide sequence ID" value="NZ_CP054475.1"/>
</dbReference>
<keyword evidence="10" id="KW-0812">Transmembrane</keyword>
<dbReference type="Pfam" id="PF00512">
    <property type="entry name" value="HisKA"/>
    <property type="match status" value="1"/>
</dbReference>
<evidence type="ECO:0000256" key="10">
    <source>
        <dbReference type="ARBA" id="ARBA00022692"/>
    </source>
</evidence>
<evidence type="ECO:0000256" key="7">
    <source>
        <dbReference type="ARBA" id="ARBA00022553"/>
    </source>
</evidence>
<dbReference type="SMART" id="SM00388">
    <property type="entry name" value="HisKA"/>
    <property type="match status" value="1"/>
</dbReference>
<dbReference type="InterPro" id="IPR005467">
    <property type="entry name" value="His_kinase_dom"/>
</dbReference>
<dbReference type="PROSITE" id="PS50112">
    <property type="entry name" value="PAS"/>
    <property type="match status" value="1"/>
</dbReference>
<keyword evidence="14" id="KW-1133">Transmembrane helix</keyword>
<evidence type="ECO:0000256" key="4">
    <source>
        <dbReference type="ARBA" id="ARBA00019665"/>
    </source>
</evidence>
<dbReference type="EMBL" id="CP054475">
    <property type="protein sequence ID" value="UXD89149.1"/>
    <property type="molecule type" value="Genomic_DNA"/>
</dbReference>
<keyword evidence="16" id="KW-0472">Membrane</keyword>
<dbReference type="InterPro" id="IPR021766">
    <property type="entry name" value="PhoR_N"/>
</dbReference>